<accession>A0A5C6QGQ4</accession>
<evidence type="ECO:0000313" key="2">
    <source>
        <dbReference type="EMBL" id="TWX68256.1"/>
    </source>
</evidence>
<dbReference type="AlphaFoldDB" id="A0A5C6QGQ4"/>
<proteinExistence type="predicted"/>
<reference evidence="2 4" key="1">
    <citation type="submission" date="2019-07" db="EMBL/GenBank/DDBJ databases">
        <title>Genomes of sea-ice associated Colwellia species.</title>
        <authorList>
            <person name="Bowman J.P."/>
        </authorList>
    </citation>
    <scope>NUCLEOTIDE SEQUENCE [LARGE SCALE GENOMIC DNA]</scope>
    <source>
        <strain evidence="1 3">ACAM 607</strain>
        <strain evidence="2 4">IC036</strain>
    </source>
</reference>
<gene>
    <name evidence="1" type="ORF">ESZ26_11010</name>
    <name evidence="2" type="ORF">ESZ27_07945</name>
</gene>
<sequence length="111" mass="12656">MVINFMLTQESFIKRIKQPNSPSWLHVGVDTQDESQLYIAVNGGMNNINCAPIESYLAEINVCALAMIDEGELFLDKNAKPFRIDQGRSAYFYTLKTTDDSMKTFRYSFAN</sequence>
<evidence type="ECO:0000313" key="4">
    <source>
        <dbReference type="Proteomes" id="UP000321917"/>
    </source>
</evidence>
<dbReference type="Proteomes" id="UP000321525">
    <property type="component" value="Unassembled WGS sequence"/>
</dbReference>
<evidence type="ECO:0000313" key="3">
    <source>
        <dbReference type="Proteomes" id="UP000321525"/>
    </source>
</evidence>
<name>A0A5C6QGQ4_9GAMM</name>
<dbReference type="EMBL" id="VOLQ01000011">
    <property type="protein sequence ID" value="TWX68256.1"/>
    <property type="molecule type" value="Genomic_DNA"/>
</dbReference>
<dbReference type="EMBL" id="VOLR01000013">
    <property type="protein sequence ID" value="TWX59228.1"/>
    <property type="molecule type" value="Genomic_DNA"/>
</dbReference>
<comment type="caution">
    <text evidence="2">The sequence shown here is derived from an EMBL/GenBank/DDBJ whole genome shotgun (WGS) entry which is preliminary data.</text>
</comment>
<protein>
    <submittedName>
        <fullName evidence="2">Uncharacterized protein</fullName>
    </submittedName>
</protein>
<keyword evidence="3" id="KW-1185">Reference proteome</keyword>
<organism evidence="2 4">
    <name type="scientific">Colwellia hornerae</name>
    <dbReference type="NCBI Taxonomy" id="89402"/>
    <lineage>
        <taxon>Bacteria</taxon>
        <taxon>Pseudomonadati</taxon>
        <taxon>Pseudomonadota</taxon>
        <taxon>Gammaproteobacteria</taxon>
        <taxon>Alteromonadales</taxon>
        <taxon>Colwelliaceae</taxon>
        <taxon>Colwellia</taxon>
    </lineage>
</organism>
<dbReference type="RefSeq" id="WP_146799668.1">
    <property type="nucleotide sequence ID" value="NZ_VOLP01000013.1"/>
</dbReference>
<dbReference type="OrthoDB" id="9990625at2"/>
<dbReference type="Proteomes" id="UP000321917">
    <property type="component" value="Unassembled WGS sequence"/>
</dbReference>
<evidence type="ECO:0000313" key="1">
    <source>
        <dbReference type="EMBL" id="TWX59228.1"/>
    </source>
</evidence>